<keyword evidence="5" id="KW-0227">DNA damage</keyword>
<feature type="region of interest" description="Disordered" evidence="9">
    <location>
        <begin position="271"/>
        <end position="367"/>
    </location>
</feature>
<gene>
    <name evidence="10" type="ORF">MNOR_LOCUS23621</name>
</gene>
<protein>
    <recommendedName>
        <fullName evidence="3">RING-type E3 ubiquitin transferase</fullName>
        <ecNumber evidence="3">2.3.2.27</ecNumber>
    </recommendedName>
</protein>
<evidence type="ECO:0000256" key="2">
    <source>
        <dbReference type="ARBA" id="ARBA00004123"/>
    </source>
</evidence>
<keyword evidence="6" id="KW-0833">Ubl conjugation pathway</keyword>
<feature type="region of interest" description="Disordered" evidence="9">
    <location>
        <begin position="206"/>
        <end position="253"/>
    </location>
</feature>
<dbReference type="GO" id="GO:0061630">
    <property type="term" value="F:ubiquitin protein ligase activity"/>
    <property type="evidence" value="ECO:0007669"/>
    <property type="project" value="UniProtKB-EC"/>
</dbReference>
<dbReference type="GO" id="GO:0035861">
    <property type="term" value="C:site of double-strand break"/>
    <property type="evidence" value="ECO:0007669"/>
    <property type="project" value="TreeGrafter"/>
</dbReference>
<feature type="region of interest" description="Disordered" evidence="9">
    <location>
        <begin position="557"/>
        <end position="582"/>
    </location>
</feature>
<dbReference type="PANTHER" id="PTHR23328:SF0">
    <property type="entry name" value="RING-TYPE DOMAIN-CONTAINING PROTEIN"/>
    <property type="match status" value="1"/>
</dbReference>
<sequence>MVPINLLPKFALPSHPPPSPPHRLNIIYIMHAYCLTLIVEELSMSLTRPLYTPQDDDEDDDNGGMLRRHPISIWVRHATKAGNLIDVRLWQHIQEKFREKVEARLQGTEESDDDEIIVPHICVSGPGEIRAEFEAQLERERKEAEERKRQEEEASAKLIKMLQEEENRKLRERQQKLIQATEADQVMATELVEQQQQAEQQIRMQGERDAELARRLRQKEQEEVMKSPSSNKFKKKPHSPHTKKGPMDVFMGQMTPKSAGKLLVPDIKYDPVDPNGSFLAAPTPGRSKEDTSVHLLGEGSSPRKKVFGRQLREIMHSQSSESECDDLPIQNENTKSNKSKKSGKENCSRKDDGGHVKGRSAISRDVQDKKAKAWSCQTYDSDETDFEDDVFLMGKGQHTQKNKVNRKVEQINKRKRADSPLQNPKETETNIVSYSDEVASIDVLVAEQAEMEKRLQQEEKDRLMALALQEELDKQMRQVDRTRGSEDEYVLRDRKSTDPTAIESPVSNINVKMRKACLEDVSLLSPLHTRSSGSSVSNIHKENRKSCLADLSVLSPLHTRSSGGKQRQTTLFENLSKRKRTL</sequence>
<feature type="non-terminal residue" evidence="10">
    <location>
        <position position="582"/>
    </location>
</feature>
<dbReference type="GO" id="GO:0031491">
    <property type="term" value="F:nucleosome binding"/>
    <property type="evidence" value="ECO:0007669"/>
    <property type="project" value="TreeGrafter"/>
</dbReference>
<evidence type="ECO:0000313" key="10">
    <source>
        <dbReference type="EMBL" id="CAL4122912.1"/>
    </source>
</evidence>
<comment type="subcellular location">
    <subcellularLocation>
        <location evidence="2">Nucleus</location>
    </subcellularLocation>
</comment>
<reference evidence="10 11" key="1">
    <citation type="submission" date="2024-05" db="EMBL/GenBank/DDBJ databases">
        <authorList>
            <person name="Wallberg A."/>
        </authorList>
    </citation>
    <scope>NUCLEOTIDE SEQUENCE [LARGE SCALE GENOMIC DNA]</scope>
</reference>
<evidence type="ECO:0000256" key="6">
    <source>
        <dbReference type="ARBA" id="ARBA00022786"/>
    </source>
</evidence>
<dbReference type="Proteomes" id="UP001497623">
    <property type="component" value="Unassembled WGS sequence"/>
</dbReference>
<evidence type="ECO:0000256" key="7">
    <source>
        <dbReference type="ARBA" id="ARBA00023242"/>
    </source>
</evidence>
<dbReference type="CDD" id="cd21952">
    <property type="entry name" value="MIU2_RNF168"/>
    <property type="match status" value="1"/>
</dbReference>
<dbReference type="GO" id="GO:0005634">
    <property type="term" value="C:nucleus"/>
    <property type="evidence" value="ECO:0007669"/>
    <property type="project" value="UniProtKB-SubCell"/>
</dbReference>
<feature type="coiled-coil region" evidence="8">
    <location>
        <begin position="130"/>
        <end position="180"/>
    </location>
</feature>
<comment type="caution">
    <text evidence="10">The sequence shown here is derived from an EMBL/GenBank/DDBJ whole genome shotgun (WGS) entry which is preliminary data.</text>
</comment>
<evidence type="ECO:0000256" key="9">
    <source>
        <dbReference type="SAM" id="MobiDB-lite"/>
    </source>
</evidence>
<feature type="compositionally biased region" description="Basic residues" evidence="9">
    <location>
        <begin position="232"/>
        <end position="244"/>
    </location>
</feature>
<feature type="compositionally biased region" description="Basic and acidic residues" evidence="9">
    <location>
        <begin position="206"/>
        <end position="225"/>
    </location>
</feature>
<comment type="catalytic activity">
    <reaction evidence="1">
        <text>S-ubiquitinyl-[E2 ubiquitin-conjugating enzyme]-L-cysteine + [acceptor protein]-L-lysine = [E2 ubiquitin-conjugating enzyme]-L-cysteine + N(6)-ubiquitinyl-[acceptor protein]-L-lysine.</text>
        <dbReference type="EC" id="2.3.2.27"/>
    </reaction>
</comment>
<dbReference type="GO" id="GO:0006302">
    <property type="term" value="P:double-strand break repair"/>
    <property type="evidence" value="ECO:0007669"/>
    <property type="project" value="TreeGrafter"/>
</dbReference>
<evidence type="ECO:0000256" key="8">
    <source>
        <dbReference type="SAM" id="Coils"/>
    </source>
</evidence>
<evidence type="ECO:0000256" key="3">
    <source>
        <dbReference type="ARBA" id="ARBA00012483"/>
    </source>
</evidence>
<keyword evidence="4" id="KW-0808">Transferase</keyword>
<dbReference type="PANTHER" id="PTHR23328">
    <property type="entry name" value="RING-TYPE DOMAIN-CONTAINING PROTEIN"/>
    <property type="match status" value="1"/>
</dbReference>
<accession>A0AAV2RG20</accession>
<evidence type="ECO:0000256" key="1">
    <source>
        <dbReference type="ARBA" id="ARBA00000900"/>
    </source>
</evidence>
<dbReference type="EC" id="2.3.2.27" evidence="3"/>
<evidence type="ECO:0000256" key="5">
    <source>
        <dbReference type="ARBA" id="ARBA00022763"/>
    </source>
</evidence>
<evidence type="ECO:0000256" key="4">
    <source>
        <dbReference type="ARBA" id="ARBA00022679"/>
    </source>
</evidence>
<name>A0AAV2RG20_MEGNR</name>
<proteinExistence type="predicted"/>
<dbReference type="CDD" id="cd22249">
    <property type="entry name" value="UDM1_RNF168_RNF169-like"/>
    <property type="match status" value="1"/>
</dbReference>
<keyword evidence="11" id="KW-1185">Reference proteome</keyword>
<dbReference type="AlphaFoldDB" id="A0AAV2RG20"/>
<dbReference type="EMBL" id="CAXKWB010020991">
    <property type="protein sequence ID" value="CAL4122912.1"/>
    <property type="molecule type" value="Genomic_DNA"/>
</dbReference>
<organism evidence="10 11">
    <name type="scientific">Meganyctiphanes norvegica</name>
    <name type="common">Northern krill</name>
    <name type="synonym">Thysanopoda norvegica</name>
    <dbReference type="NCBI Taxonomy" id="48144"/>
    <lineage>
        <taxon>Eukaryota</taxon>
        <taxon>Metazoa</taxon>
        <taxon>Ecdysozoa</taxon>
        <taxon>Arthropoda</taxon>
        <taxon>Crustacea</taxon>
        <taxon>Multicrustacea</taxon>
        <taxon>Malacostraca</taxon>
        <taxon>Eumalacostraca</taxon>
        <taxon>Eucarida</taxon>
        <taxon>Euphausiacea</taxon>
        <taxon>Euphausiidae</taxon>
        <taxon>Meganyctiphanes</taxon>
    </lineage>
</organism>
<dbReference type="InterPro" id="IPR051657">
    <property type="entry name" value="RNF168/RNF169_E3_ubiq-ligase"/>
</dbReference>
<evidence type="ECO:0000313" key="11">
    <source>
        <dbReference type="Proteomes" id="UP001497623"/>
    </source>
</evidence>
<keyword evidence="7" id="KW-0539">Nucleus</keyword>
<feature type="compositionally biased region" description="Basic and acidic residues" evidence="9">
    <location>
        <begin position="342"/>
        <end position="355"/>
    </location>
</feature>
<feature type="compositionally biased region" description="Polar residues" evidence="9">
    <location>
        <begin position="558"/>
        <end position="573"/>
    </location>
</feature>
<keyword evidence="8" id="KW-0175">Coiled coil</keyword>